<accession>A0A4Z0LAL2</accession>
<dbReference type="AlphaFoldDB" id="A0A4Z0LAL2"/>
<comment type="caution">
    <text evidence="2">The sequence shown here is derived from an EMBL/GenBank/DDBJ whole genome shotgun (WGS) entry which is preliminary data.</text>
</comment>
<dbReference type="EMBL" id="SRLH01000004">
    <property type="protein sequence ID" value="TGD58108.1"/>
    <property type="molecule type" value="Genomic_DNA"/>
</dbReference>
<dbReference type="SUPFAM" id="SSF51430">
    <property type="entry name" value="NAD(P)-linked oxidoreductase"/>
    <property type="match status" value="1"/>
</dbReference>
<dbReference type="InterPro" id="IPR023210">
    <property type="entry name" value="NADP_OxRdtase_dom"/>
</dbReference>
<dbReference type="CDD" id="cd19097">
    <property type="entry name" value="AKR_unchar"/>
    <property type="match status" value="1"/>
</dbReference>
<name>A0A4Z0LAL2_9FLAO</name>
<dbReference type="OrthoDB" id="9773828at2"/>
<organism evidence="2 3">
    <name type="scientific">Flavobacterium humi</name>
    <dbReference type="NCBI Taxonomy" id="2562683"/>
    <lineage>
        <taxon>Bacteria</taxon>
        <taxon>Pseudomonadati</taxon>
        <taxon>Bacteroidota</taxon>
        <taxon>Flavobacteriia</taxon>
        <taxon>Flavobacteriales</taxon>
        <taxon>Flavobacteriaceae</taxon>
        <taxon>Flavobacterium</taxon>
    </lineage>
</organism>
<keyword evidence="3" id="KW-1185">Reference proteome</keyword>
<proteinExistence type="predicted"/>
<dbReference type="PANTHER" id="PTHR43312:SF1">
    <property type="entry name" value="NADP-DEPENDENT OXIDOREDUCTASE DOMAIN-CONTAINING PROTEIN"/>
    <property type="match status" value="1"/>
</dbReference>
<reference evidence="2 3" key="1">
    <citation type="submission" date="2019-04" db="EMBL/GenBank/DDBJ databases">
        <title>Flavobacterium sp. strain DS2-A Genome sequencing and assembly.</title>
        <authorList>
            <person name="Kim I."/>
        </authorList>
    </citation>
    <scope>NUCLEOTIDE SEQUENCE [LARGE SCALE GENOMIC DNA]</scope>
    <source>
        <strain evidence="2 3">DS2-A</strain>
    </source>
</reference>
<dbReference type="PANTHER" id="PTHR43312">
    <property type="entry name" value="D-THREO-ALDOSE 1-DEHYDROGENASE"/>
    <property type="match status" value="1"/>
</dbReference>
<feature type="domain" description="NADP-dependent oxidoreductase" evidence="1">
    <location>
        <begin position="8"/>
        <end position="276"/>
    </location>
</feature>
<dbReference type="InterPro" id="IPR036812">
    <property type="entry name" value="NAD(P)_OxRdtase_dom_sf"/>
</dbReference>
<dbReference type="Pfam" id="PF00248">
    <property type="entry name" value="Aldo_ket_red"/>
    <property type="match status" value="1"/>
</dbReference>
<evidence type="ECO:0000259" key="1">
    <source>
        <dbReference type="Pfam" id="PF00248"/>
    </source>
</evidence>
<evidence type="ECO:0000313" key="3">
    <source>
        <dbReference type="Proteomes" id="UP000297407"/>
    </source>
</evidence>
<sequence>MFYKVILKITLGTVQFGINYGISNTHGVPSDAELKAILSAAEEAGIQQLDTAQAYGNAEERLGQFSEGRFQVITKFPAVATREELENALSYSLSRLNSSSVYGYLAHNAAVLIEKPFLWEVLQKAKEEKTIAKIGFSLYHPEQLEQLLELQCIPDLVQLPYSILDRKFEDSLSILKKIGTEIHVRSVFLQGLYFMDPDRLPEKLQPLRPALMELQAICRGKNISVGDAALNYAVSNPNIDQIVMGVETAGQLQENIRMVSSWKRDAELFSRIEAIEIKDKSLLNPVNW</sequence>
<dbReference type="InterPro" id="IPR053135">
    <property type="entry name" value="AKR2_Oxidoreductase"/>
</dbReference>
<protein>
    <submittedName>
        <fullName evidence="2">Aldo/keto reductase</fullName>
    </submittedName>
</protein>
<gene>
    <name evidence="2" type="ORF">E4635_08865</name>
</gene>
<dbReference type="Gene3D" id="3.20.20.100">
    <property type="entry name" value="NADP-dependent oxidoreductase domain"/>
    <property type="match status" value="1"/>
</dbReference>
<evidence type="ECO:0000313" key="2">
    <source>
        <dbReference type="EMBL" id="TGD58108.1"/>
    </source>
</evidence>
<dbReference type="Proteomes" id="UP000297407">
    <property type="component" value="Unassembled WGS sequence"/>
</dbReference>